<dbReference type="EMBL" id="CACRXK020000798">
    <property type="protein sequence ID" value="CAB3984897.1"/>
    <property type="molecule type" value="Genomic_DNA"/>
</dbReference>
<reference evidence="3" key="1">
    <citation type="submission" date="2020-04" db="EMBL/GenBank/DDBJ databases">
        <authorList>
            <person name="Alioto T."/>
            <person name="Alioto T."/>
            <person name="Gomez Garrido J."/>
        </authorList>
    </citation>
    <scope>NUCLEOTIDE SEQUENCE</scope>
    <source>
        <strain evidence="3">A484AB</strain>
    </source>
</reference>
<dbReference type="InterPro" id="IPR046496">
    <property type="entry name" value="DUF6589"/>
</dbReference>
<feature type="region of interest" description="Disordered" evidence="1">
    <location>
        <begin position="1"/>
        <end position="20"/>
    </location>
</feature>
<proteinExistence type="predicted"/>
<evidence type="ECO:0000256" key="1">
    <source>
        <dbReference type="SAM" id="MobiDB-lite"/>
    </source>
</evidence>
<keyword evidence="4" id="KW-1185">Reference proteome</keyword>
<accession>A0A7D9DFX9</accession>
<sequence>MDKTDESPKENDPCPSKDITDDEKKAHILAVLDKFLDIYIFQTTAHSDDEDMLADDGDDISDGIFNYSINLLKPFMVLLDCKDSVASGNGEHLALVQKQMLLYFSSVSGYNSYAIEMLISTIQNAVLLSPAEAHQCKWAALANWKGGRNKNIEIDLLQENRNKDIKGLIQLMGSNKTEQAIERASRAAGGVRKIVDVFEDQASIKTKSSAHSHKSSTEDENKILADLRKVKPFSQTPGRSHKSFVGISSDPLENLDEEKFCEWLQRHQKNIAVHFPTQSLNDSGSDDEVNDY</sequence>
<evidence type="ECO:0000313" key="4">
    <source>
        <dbReference type="Proteomes" id="UP001152795"/>
    </source>
</evidence>
<feature type="compositionally biased region" description="Basic and acidic residues" evidence="1">
    <location>
        <begin position="1"/>
        <end position="12"/>
    </location>
</feature>
<feature type="domain" description="DUF6589" evidence="2">
    <location>
        <begin position="40"/>
        <end position="211"/>
    </location>
</feature>
<dbReference type="OrthoDB" id="5980999at2759"/>
<evidence type="ECO:0000313" key="3">
    <source>
        <dbReference type="EMBL" id="CAB3984897.1"/>
    </source>
</evidence>
<dbReference type="Proteomes" id="UP001152795">
    <property type="component" value="Unassembled WGS sequence"/>
</dbReference>
<dbReference type="Pfam" id="PF20231">
    <property type="entry name" value="DUF6589"/>
    <property type="match status" value="1"/>
</dbReference>
<gene>
    <name evidence="3" type="ORF">PACLA_8A049903</name>
</gene>
<name>A0A7D9DFX9_PARCT</name>
<evidence type="ECO:0000259" key="2">
    <source>
        <dbReference type="Pfam" id="PF20231"/>
    </source>
</evidence>
<dbReference type="AlphaFoldDB" id="A0A7D9DFX9"/>
<organism evidence="3 4">
    <name type="scientific">Paramuricea clavata</name>
    <name type="common">Red gorgonian</name>
    <name type="synonym">Violescent sea-whip</name>
    <dbReference type="NCBI Taxonomy" id="317549"/>
    <lineage>
        <taxon>Eukaryota</taxon>
        <taxon>Metazoa</taxon>
        <taxon>Cnidaria</taxon>
        <taxon>Anthozoa</taxon>
        <taxon>Octocorallia</taxon>
        <taxon>Malacalcyonacea</taxon>
        <taxon>Plexauridae</taxon>
        <taxon>Paramuricea</taxon>
    </lineage>
</organism>
<comment type="caution">
    <text evidence="3">The sequence shown here is derived from an EMBL/GenBank/DDBJ whole genome shotgun (WGS) entry which is preliminary data.</text>
</comment>
<protein>
    <recommendedName>
        <fullName evidence="2">DUF6589 domain-containing protein</fullName>
    </recommendedName>
</protein>